<gene>
    <name evidence="2" type="ORF">BRAD3257_7388</name>
</gene>
<dbReference type="RefSeq" id="WP_122405303.1">
    <property type="nucleotide sequence ID" value="NZ_LS398110.1"/>
</dbReference>
<dbReference type="Pfam" id="PF13452">
    <property type="entry name" value="FAS1_DH_region"/>
    <property type="match status" value="1"/>
</dbReference>
<name>A0A2U3Q9Q8_9BRAD</name>
<dbReference type="Proteomes" id="UP000246085">
    <property type="component" value="Chromosome BRAD3257"/>
</dbReference>
<evidence type="ECO:0000313" key="3">
    <source>
        <dbReference type="Proteomes" id="UP000246085"/>
    </source>
</evidence>
<proteinExistence type="predicted"/>
<sequence>MALLTEELKAWIGREAHYPAQEELGRASIRYLALAMGDENPLYVDDAYAREAGYPSVIAPPTLVCETCQYAHRRPDANGYIGHEWQLPVPNCRMIRAGNEYEFVRPLLPQDRISVTWILEDIVERASSRGGTQLFVSSVARFRDAAGEVVAINRETVVYQPVVTE</sequence>
<evidence type="ECO:0000259" key="1">
    <source>
        <dbReference type="Pfam" id="PF13452"/>
    </source>
</evidence>
<dbReference type="Gene3D" id="3.10.129.10">
    <property type="entry name" value="Hotdog Thioesterase"/>
    <property type="match status" value="1"/>
</dbReference>
<accession>A0A2U3Q9Q8</accession>
<organism evidence="2 3">
    <name type="scientific">Bradyrhizobium vignae</name>
    <dbReference type="NCBI Taxonomy" id="1549949"/>
    <lineage>
        <taxon>Bacteria</taxon>
        <taxon>Pseudomonadati</taxon>
        <taxon>Pseudomonadota</taxon>
        <taxon>Alphaproteobacteria</taxon>
        <taxon>Hyphomicrobiales</taxon>
        <taxon>Nitrobacteraceae</taxon>
        <taxon>Bradyrhizobium</taxon>
    </lineage>
</organism>
<reference evidence="2 3" key="1">
    <citation type="submission" date="2018-03" db="EMBL/GenBank/DDBJ databases">
        <authorList>
            <person name="Gully D."/>
        </authorList>
    </citation>
    <scope>NUCLEOTIDE SEQUENCE [LARGE SCALE GENOMIC DNA]</scope>
    <source>
        <strain evidence="2">ORS3257</strain>
    </source>
</reference>
<evidence type="ECO:0000313" key="2">
    <source>
        <dbReference type="EMBL" id="SPP98128.1"/>
    </source>
</evidence>
<dbReference type="AlphaFoldDB" id="A0A2U3Q9Q8"/>
<dbReference type="InterPro" id="IPR039569">
    <property type="entry name" value="FAS1-like_DH_region"/>
</dbReference>
<feature type="domain" description="FAS1-like dehydratase" evidence="1">
    <location>
        <begin position="10"/>
        <end position="151"/>
    </location>
</feature>
<dbReference type="KEGG" id="bvz:BRAD3257_7388"/>
<protein>
    <recommendedName>
        <fullName evidence="1">FAS1-like dehydratase domain-containing protein</fullName>
    </recommendedName>
</protein>
<dbReference type="CDD" id="cd03441">
    <property type="entry name" value="R_hydratase_like"/>
    <property type="match status" value="1"/>
</dbReference>
<dbReference type="InterPro" id="IPR029069">
    <property type="entry name" value="HotDog_dom_sf"/>
</dbReference>
<dbReference type="SUPFAM" id="SSF54637">
    <property type="entry name" value="Thioesterase/thiol ester dehydrase-isomerase"/>
    <property type="match status" value="1"/>
</dbReference>
<dbReference type="EMBL" id="LS398110">
    <property type="protein sequence ID" value="SPP98128.1"/>
    <property type="molecule type" value="Genomic_DNA"/>
</dbReference>